<dbReference type="Proteomes" id="UP001055072">
    <property type="component" value="Unassembled WGS sequence"/>
</dbReference>
<organism evidence="1 2">
    <name type="scientific">Irpex rosettiformis</name>
    <dbReference type="NCBI Taxonomy" id="378272"/>
    <lineage>
        <taxon>Eukaryota</taxon>
        <taxon>Fungi</taxon>
        <taxon>Dikarya</taxon>
        <taxon>Basidiomycota</taxon>
        <taxon>Agaricomycotina</taxon>
        <taxon>Agaricomycetes</taxon>
        <taxon>Polyporales</taxon>
        <taxon>Irpicaceae</taxon>
        <taxon>Irpex</taxon>
    </lineage>
</organism>
<accession>A0ACB8UE33</accession>
<gene>
    <name evidence="1" type="ORF">BDY19DRAFT_1066536</name>
</gene>
<reference evidence="1" key="1">
    <citation type="journal article" date="2021" name="Environ. Microbiol.">
        <title>Gene family expansions and transcriptome signatures uncover fungal adaptations to wood decay.</title>
        <authorList>
            <person name="Hage H."/>
            <person name="Miyauchi S."/>
            <person name="Viragh M."/>
            <person name="Drula E."/>
            <person name="Min B."/>
            <person name="Chaduli D."/>
            <person name="Navarro D."/>
            <person name="Favel A."/>
            <person name="Norest M."/>
            <person name="Lesage-Meessen L."/>
            <person name="Balint B."/>
            <person name="Merenyi Z."/>
            <person name="de Eugenio L."/>
            <person name="Morin E."/>
            <person name="Martinez A.T."/>
            <person name="Baldrian P."/>
            <person name="Stursova M."/>
            <person name="Martinez M.J."/>
            <person name="Novotny C."/>
            <person name="Magnuson J.K."/>
            <person name="Spatafora J.W."/>
            <person name="Maurice S."/>
            <person name="Pangilinan J."/>
            <person name="Andreopoulos W."/>
            <person name="LaButti K."/>
            <person name="Hundley H."/>
            <person name="Na H."/>
            <person name="Kuo A."/>
            <person name="Barry K."/>
            <person name="Lipzen A."/>
            <person name="Henrissat B."/>
            <person name="Riley R."/>
            <person name="Ahrendt S."/>
            <person name="Nagy L.G."/>
            <person name="Grigoriev I.V."/>
            <person name="Martin F."/>
            <person name="Rosso M.N."/>
        </authorList>
    </citation>
    <scope>NUCLEOTIDE SEQUENCE</scope>
    <source>
        <strain evidence="1">CBS 384.51</strain>
    </source>
</reference>
<sequence length="852" mass="94618">MTRITVFLVLCLSIFTQNALASVLAIDYGSDWIKASLMSPGVPFDVLLDRSSKRKIQSTVGWKREDRLFGSDAFNVAGRFPTDSFSSLKYLQAASYDSQSVSFYKSISQAELAETSRGTVALKRPDGTEWSVEELIAMQLAYIRDLAESAAQEKVVDVILTVPPYYTVQERDAVVDAIEIAGMKTLALIHDGTAVAVNYAMTRTFSEKPEYHVIYDAGASSIRATIVGFSSEGKKSSPTTLTVKGVGYDRSTGGTELDRRLREILVNDFVKKHKKDIRQDKRGMAKLWKEAGRVKAILSANAEAMSSVESVAFDIDYRSKVTRKEFENACKDLKIRFAKPIFDALSHAGLSLDNVTSVILAGGASRTPMIQAAVKAAVGESKIALNVNADEAAVLGAALHGASLSRQFKTKDIRVTDITPYDIQVSYNSETKSNAAQPRVINTVVFPSGSKHGNKKTLTFKRKDDFVLRLAYKSAPVPGYPTDILEVSISGIQDAYEQLIESGATDPVVKATVVLSESGFANFQDVVAFGEIKDDSLTGKLKSLLNNVGSTESESEKETEVRLSPSSTVASEGAGETSGDGKEKKEKEKEKPKDTIPLKIETKWSSIPPMTGAEKRTARDRLRTIDLAEAATRRKEEARNALEAYLYRVRDLLEEEGDTPFRKCSTEEERKALGKKLEDTFDWLHEDGDHASTADYVKHRTDLEKFERPVVYRYNEIKEFPHALNNSQMWNWQTRMFITEAKMNLSVEAQGGEVARYTQEEVDSLEKTLKEHETWLNEVVEKQKGVMYYEDPAVEAGELRERAKVLESALQRMVRKKVTRRKTTSSSSSSREGTKTGTKVESEPTNTKHDEL</sequence>
<proteinExistence type="predicted"/>
<protein>
    <submittedName>
        <fullName evidence="1">HSP70-domain-containing protein</fullName>
    </submittedName>
</protein>
<comment type="caution">
    <text evidence="1">The sequence shown here is derived from an EMBL/GenBank/DDBJ whole genome shotgun (WGS) entry which is preliminary data.</text>
</comment>
<name>A0ACB8UE33_9APHY</name>
<evidence type="ECO:0000313" key="1">
    <source>
        <dbReference type="EMBL" id="KAI0092319.1"/>
    </source>
</evidence>
<evidence type="ECO:0000313" key="2">
    <source>
        <dbReference type="Proteomes" id="UP001055072"/>
    </source>
</evidence>
<dbReference type="EMBL" id="MU274904">
    <property type="protein sequence ID" value="KAI0092319.1"/>
    <property type="molecule type" value="Genomic_DNA"/>
</dbReference>
<keyword evidence="2" id="KW-1185">Reference proteome</keyword>